<protein>
    <submittedName>
        <fullName evidence="1">6471_t:CDS:1</fullName>
    </submittedName>
</protein>
<accession>A0ACA9PEF7</accession>
<gene>
    <name evidence="1" type="ORF">ACOLOM_LOCUS10402</name>
</gene>
<reference evidence="1" key="1">
    <citation type="submission" date="2021-06" db="EMBL/GenBank/DDBJ databases">
        <authorList>
            <person name="Kallberg Y."/>
            <person name="Tangrot J."/>
            <person name="Rosling A."/>
        </authorList>
    </citation>
    <scope>NUCLEOTIDE SEQUENCE</scope>
    <source>
        <strain evidence="1">CL356</strain>
    </source>
</reference>
<name>A0ACA9PEF7_9GLOM</name>
<proteinExistence type="predicted"/>
<dbReference type="EMBL" id="CAJVPT010033436">
    <property type="protein sequence ID" value="CAG8704755.1"/>
    <property type="molecule type" value="Genomic_DNA"/>
</dbReference>
<sequence length="109" mass="12941">MTEQYESALHRIPGEIWSIILDEAIDLHNPLFFSTTFEGSDWSAYSIRRSFEQEEALQDRAEMQRKIIGSVCRSWQSFSRSRRSRYVRLTIDRVGLHCPELVRGFNWEI</sequence>
<evidence type="ECO:0000313" key="2">
    <source>
        <dbReference type="Proteomes" id="UP000789525"/>
    </source>
</evidence>
<organism evidence="1 2">
    <name type="scientific">Acaulospora colombiana</name>
    <dbReference type="NCBI Taxonomy" id="27376"/>
    <lineage>
        <taxon>Eukaryota</taxon>
        <taxon>Fungi</taxon>
        <taxon>Fungi incertae sedis</taxon>
        <taxon>Mucoromycota</taxon>
        <taxon>Glomeromycotina</taxon>
        <taxon>Glomeromycetes</taxon>
        <taxon>Diversisporales</taxon>
        <taxon>Acaulosporaceae</taxon>
        <taxon>Acaulospora</taxon>
    </lineage>
</organism>
<evidence type="ECO:0000313" key="1">
    <source>
        <dbReference type="EMBL" id="CAG8704755.1"/>
    </source>
</evidence>
<comment type="caution">
    <text evidence="1">The sequence shown here is derived from an EMBL/GenBank/DDBJ whole genome shotgun (WGS) entry which is preliminary data.</text>
</comment>
<feature type="non-terminal residue" evidence="1">
    <location>
        <position position="109"/>
    </location>
</feature>
<keyword evidence="2" id="KW-1185">Reference proteome</keyword>
<dbReference type="Proteomes" id="UP000789525">
    <property type="component" value="Unassembled WGS sequence"/>
</dbReference>